<dbReference type="PANTHER" id="PTHR34357:SF2">
    <property type="entry name" value="F26F24.3-RELATED"/>
    <property type="match status" value="1"/>
</dbReference>
<reference evidence="3" key="1">
    <citation type="submission" date="2021-01" db="UniProtKB">
        <authorList>
            <consortium name="EnsemblPlants"/>
        </authorList>
    </citation>
    <scope>IDENTIFICATION</scope>
</reference>
<feature type="compositionally biased region" description="Low complexity" evidence="1">
    <location>
        <begin position="147"/>
        <end position="156"/>
    </location>
</feature>
<dbReference type="InterPro" id="IPR012891">
    <property type="entry name" value="GCK_dom"/>
</dbReference>
<dbReference type="AlphaFoldDB" id="A0A7N0V7T0"/>
<feature type="region of interest" description="Disordered" evidence="1">
    <location>
        <begin position="1"/>
        <end position="53"/>
    </location>
</feature>
<feature type="compositionally biased region" description="Basic and acidic residues" evidence="1">
    <location>
        <begin position="135"/>
        <end position="145"/>
    </location>
</feature>
<feature type="compositionally biased region" description="Acidic residues" evidence="1">
    <location>
        <begin position="35"/>
        <end position="53"/>
    </location>
</feature>
<feature type="domain" description="GCK" evidence="2">
    <location>
        <begin position="52"/>
        <end position="126"/>
    </location>
</feature>
<evidence type="ECO:0000313" key="4">
    <source>
        <dbReference type="Proteomes" id="UP000594263"/>
    </source>
</evidence>
<dbReference type="SMART" id="SM01227">
    <property type="entry name" value="GCK"/>
    <property type="match status" value="1"/>
</dbReference>
<feature type="region of interest" description="Disordered" evidence="1">
    <location>
        <begin position="130"/>
        <end position="156"/>
    </location>
</feature>
<evidence type="ECO:0000256" key="1">
    <source>
        <dbReference type="SAM" id="MobiDB-lite"/>
    </source>
</evidence>
<protein>
    <recommendedName>
        <fullName evidence="2">GCK domain-containing protein</fullName>
    </recommendedName>
</protein>
<sequence>MSTSSSEPQIDESTLESSKSTTDVKSEDPNPASGEETETGDGREEEEEEEEGECGFCLFMKGGGCKESFVAWEKCVEEAEERKEDVVSKCVEATVMLKKCMEAHSEYYEPVLRAERVAEEEAVELLQEEAVGPAMERERKLKEAESGAESGSGSSE</sequence>
<name>A0A7N0V7T0_KALFE</name>
<dbReference type="Pfam" id="PF07802">
    <property type="entry name" value="GCK"/>
    <property type="match status" value="1"/>
</dbReference>
<dbReference type="Gramene" id="Kaladp0101s0241.1.v1.1">
    <property type="protein sequence ID" value="Kaladp0101s0241.1.v1.1.CDS.1"/>
    <property type="gene ID" value="Kaladp0101s0241.v1.1"/>
</dbReference>
<dbReference type="PANTHER" id="PTHR34357">
    <property type="entry name" value="F7A19.14 PROTEIN-RELATED"/>
    <property type="match status" value="1"/>
</dbReference>
<dbReference type="EnsemblPlants" id="Kaladp0101s0241.1.v1.1">
    <property type="protein sequence ID" value="Kaladp0101s0241.1.v1.1.CDS.1"/>
    <property type="gene ID" value="Kaladp0101s0241.v1.1"/>
</dbReference>
<proteinExistence type="predicted"/>
<dbReference type="OMA" id="HQEDEGA"/>
<dbReference type="Proteomes" id="UP000594263">
    <property type="component" value="Unplaced"/>
</dbReference>
<evidence type="ECO:0000259" key="2">
    <source>
        <dbReference type="SMART" id="SM01227"/>
    </source>
</evidence>
<evidence type="ECO:0000313" key="3">
    <source>
        <dbReference type="EnsemblPlants" id="Kaladp0101s0241.1.v1.1.CDS.1"/>
    </source>
</evidence>
<dbReference type="Gene3D" id="1.10.287.2900">
    <property type="match status" value="1"/>
</dbReference>
<organism evidence="3 4">
    <name type="scientific">Kalanchoe fedtschenkoi</name>
    <name type="common">Lavender scallops</name>
    <name type="synonym">South American air plant</name>
    <dbReference type="NCBI Taxonomy" id="63787"/>
    <lineage>
        <taxon>Eukaryota</taxon>
        <taxon>Viridiplantae</taxon>
        <taxon>Streptophyta</taxon>
        <taxon>Embryophyta</taxon>
        <taxon>Tracheophyta</taxon>
        <taxon>Spermatophyta</taxon>
        <taxon>Magnoliopsida</taxon>
        <taxon>eudicotyledons</taxon>
        <taxon>Gunneridae</taxon>
        <taxon>Pentapetalae</taxon>
        <taxon>Saxifragales</taxon>
        <taxon>Crassulaceae</taxon>
        <taxon>Kalanchoe</taxon>
    </lineage>
</organism>
<accession>A0A7N0V7T0</accession>
<keyword evidence="4" id="KW-1185">Reference proteome</keyword>